<organism evidence="1 2">
    <name type="scientific">Puccinia coronata f. sp. avenae</name>
    <dbReference type="NCBI Taxonomy" id="200324"/>
    <lineage>
        <taxon>Eukaryota</taxon>
        <taxon>Fungi</taxon>
        <taxon>Dikarya</taxon>
        <taxon>Basidiomycota</taxon>
        <taxon>Pucciniomycotina</taxon>
        <taxon>Pucciniomycetes</taxon>
        <taxon>Pucciniales</taxon>
        <taxon>Pucciniaceae</taxon>
        <taxon>Puccinia</taxon>
    </lineage>
</organism>
<reference evidence="1 2" key="1">
    <citation type="submission" date="2017-11" db="EMBL/GenBank/DDBJ databases">
        <title>De novo assembly and phasing of dikaryotic genomes from two isolates of Puccinia coronata f. sp. avenae, the causal agent of oat crown rust.</title>
        <authorList>
            <person name="Miller M.E."/>
            <person name="Zhang Y."/>
            <person name="Omidvar V."/>
            <person name="Sperschneider J."/>
            <person name="Schwessinger B."/>
            <person name="Raley C."/>
            <person name="Palmer J.M."/>
            <person name="Garnica D."/>
            <person name="Upadhyaya N."/>
            <person name="Rathjen J."/>
            <person name="Taylor J.M."/>
            <person name="Park R.F."/>
            <person name="Dodds P.N."/>
            <person name="Hirsch C.D."/>
            <person name="Kianian S.F."/>
            <person name="Figueroa M."/>
        </authorList>
    </citation>
    <scope>NUCLEOTIDE SEQUENCE [LARGE SCALE GENOMIC DNA]</scope>
    <source>
        <strain evidence="1">12SD80</strain>
    </source>
</reference>
<comment type="caution">
    <text evidence="1">The sequence shown here is derived from an EMBL/GenBank/DDBJ whole genome shotgun (WGS) entry which is preliminary data.</text>
</comment>
<gene>
    <name evidence="1" type="ORF">PCASD_14061</name>
</gene>
<evidence type="ECO:0000313" key="1">
    <source>
        <dbReference type="EMBL" id="PLW23025.1"/>
    </source>
</evidence>
<name>A0A2N5TBZ0_9BASI</name>
<dbReference type="Proteomes" id="UP000235392">
    <property type="component" value="Unassembled WGS sequence"/>
</dbReference>
<sequence length="442" mass="48633">MWGRFESPDLLVSRAAQCSSFRLLVDHLLGSSGALWYQYQLRVDPPSVSTPFKGTVLAVFLLLISSHQQLSSFRQRLLHKPSSLTSLLPDPSTAMPRATSTSRCASASAYPCLASPYPLRSRCRTLAKPPAIEQPTLAGSRGQPIMVDNPAPVAPGKLLVIFNFQAPPGLGSPPFRPMTPRPGLDSSVYFPETLCPPNLDSPVFSSDDENPFVNQLGSPVHQPATPPRPFPNGDKHLLANPQPFLVHHVMIGNDVSAPFGFAPVPEFNLPLFPPANPTVDTYPFTDFAPLPTPKPLGFFNPSVSLLALTGQTRQFERCSNSRVRPVVGQALSDQSTCRRVGQACPISSWDRSHRTSRDRSDKSVRPVGSCFGQTVPVRPPVKHGCLSTARTAVFDRFYESIASHYVCLCNQVPPTTPAKRAMRFDFFRFMARRYHSFDRVVL</sequence>
<dbReference type="AlphaFoldDB" id="A0A2N5TBZ0"/>
<protein>
    <submittedName>
        <fullName evidence="1">Uncharacterized protein</fullName>
    </submittedName>
</protein>
<proteinExistence type="predicted"/>
<evidence type="ECO:0000313" key="2">
    <source>
        <dbReference type="Proteomes" id="UP000235392"/>
    </source>
</evidence>
<accession>A0A2N5TBZ0</accession>
<dbReference type="EMBL" id="PGCI01000645">
    <property type="protein sequence ID" value="PLW23025.1"/>
    <property type="molecule type" value="Genomic_DNA"/>
</dbReference>